<proteinExistence type="predicted"/>
<evidence type="ECO:0000313" key="1">
    <source>
        <dbReference type="EMBL" id="MPD02124.1"/>
    </source>
</evidence>
<dbReference type="Proteomes" id="UP000324222">
    <property type="component" value="Unassembled WGS sequence"/>
</dbReference>
<comment type="caution">
    <text evidence="1">The sequence shown here is derived from an EMBL/GenBank/DDBJ whole genome shotgun (WGS) entry which is preliminary data.</text>
</comment>
<organism evidence="1 2">
    <name type="scientific">Portunus trituberculatus</name>
    <name type="common">Swimming crab</name>
    <name type="synonym">Neptunus trituberculatus</name>
    <dbReference type="NCBI Taxonomy" id="210409"/>
    <lineage>
        <taxon>Eukaryota</taxon>
        <taxon>Metazoa</taxon>
        <taxon>Ecdysozoa</taxon>
        <taxon>Arthropoda</taxon>
        <taxon>Crustacea</taxon>
        <taxon>Multicrustacea</taxon>
        <taxon>Malacostraca</taxon>
        <taxon>Eumalacostraca</taxon>
        <taxon>Eucarida</taxon>
        <taxon>Decapoda</taxon>
        <taxon>Pleocyemata</taxon>
        <taxon>Brachyura</taxon>
        <taxon>Eubrachyura</taxon>
        <taxon>Portunoidea</taxon>
        <taxon>Portunidae</taxon>
        <taxon>Portuninae</taxon>
        <taxon>Portunus</taxon>
    </lineage>
</organism>
<evidence type="ECO:0000313" key="2">
    <source>
        <dbReference type="Proteomes" id="UP000324222"/>
    </source>
</evidence>
<protein>
    <submittedName>
        <fullName evidence="1">Uncharacterized protein</fullName>
    </submittedName>
</protein>
<keyword evidence="2" id="KW-1185">Reference proteome</keyword>
<gene>
    <name evidence="1" type="ORF">E2C01_097683</name>
</gene>
<sequence>MPLNNFILVSISAEAPVLCRLAVPSTRGPGGLCDGRRAAVQEVLGTKASIPLGRNSSRFAWPRLRTKISPKLIHLPKTQYFMVSTATKALQGDNVSLLFHRLMRRSFDLERFQGCNYLHYGWNFMEQFNLTTAMRGNQAKETIIIATK</sequence>
<dbReference type="EMBL" id="VSRR010130023">
    <property type="protein sequence ID" value="MPD02124.1"/>
    <property type="molecule type" value="Genomic_DNA"/>
</dbReference>
<reference evidence="1 2" key="1">
    <citation type="submission" date="2019-05" db="EMBL/GenBank/DDBJ databases">
        <title>Another draft genome of Portunus trituberculatus and its Hox gene families provides insights of decapod evolution.</title>
        <authorList>
            <person name="Jeong J.-H."/>
            <person name="Song I."/>
            <person name="Kim S."/>
            <person name="Choi T."/>
            <person name="Kim D."/>
            <person name="Ryu S."/>
            <person name="Kim W."/>
        </authorList>
    </citation>
    <scope>NUCLEOTIDE SEQUENCE [LARGE SCALE GENOMIC DNA]</scope>
    <source>
        <tissue evidence="1">Muscle</tissue>
    </source>
</reference>
<name>A0A5B7K6D5_PORTR</name>
<dbReference type="AlphaFoldDB" id="A0A5B7K6D5"/>
<accession>A0A5B7K6D5</accession>